<feature type="region of interest" description="Disordered" evidence="1">
    <location>
        <begin position="55"/>
        <end position="82"/>
    </location>
</feature>
<name>A0A6P8Y690_THRPL</name>
<organism evidence="3">
    <name type="scientific">Thrips palmi</name>
    <name type="common">Melon thrips</name>
    <dbReference type="NCBI Taxonomy" id="161013"/>
    <lineage>
        <taxon>Eukaryota</taxon>
        <taxon>Metazoa</taxon>
        <taxon>Ecdysozoa</taxon>
        <taxon>Arthropoda</taxon>
        <taxon>Hexapoda</taxon>
        <taxon>Insecta</taxon>
        <taxon>Pterygota</taxon>
        <taxon>Neoptera</taxon>
        <taxon>Paraneoptera</taxon>
        <taxon>Thysanoptera</taxon>
        <taxon>Terebrantia</taxon>
        <taxon>Thripoidea</taxon>
        <taxon>Thripidae</taxon>
        <taxon>Thrips</taxon>
    </lineage>
</organism>
<dbReference type="InterPro" id="IPR009667">
    <property type="entry name" value="DUF1258"/>
</dbReference>
<dbReference type="Pfam" id="PF06869">
    <property type="entry name" value="DUF1258"/>
    <property type="match status" value="1"/>
</dbReference>
<feature type="region of interest" description="Disordered" evidence="1">
    <location>
        <begin position="187"/>
        <end position="209"/>
    </location>
</feature>
<keyword evidence="2" id="KW-1185">Reference proteome</keyword>
<dbReference type="PANTHER" id="PTHR46579">
    <property type="entry name" value="F5/8 TYPE C DOMAIN-CONTAINING PROTEIN-RELATED"/>
    <property type="match status" value="1"/>
</dbReference>
<dbReference type="GeneID" id="117639739"/>
<gene>
    <name evidence="3" type="primary">LOC117639739</name>
</gene>
<sequence>MDEDENSKLSRRAAQLLRPDSDENLGNVEEEMECDLSLGFGDEPVMSLEDAEFMNTSPQASLSTAKSVRKHELPSPSPVNPRPCKAPCLDLHAEQQTTETVKAPSQNVDAEIDLSVETLSENVDAEIDLSVETLSENVEAEIPTLHDNEQCTLPLQPQIPEAQVLQDLASHNISDFNLEDLSKIPDQPLDLVPGSPEITEPLMSSESHSSDKLFGPAYFWNYTDDDNAGHLKPGQPHSSVLEDSDQGTDTDEEEEEEEETVQDTSTNQGNESLIYPEAPISVWESVTAMLTFVQRHNISGVGFGDLLSLVDLHLPKPNSFVKTRHAMFKLLEDIKEPVNIHYFCSLCYKTCKSLNDLCNVCTDENRKVEHFITFSLEAQVRRLFKRPDFVENLKQNRIRVKQNENNIEDIWDGEAYKLAESLGRTGKGLTVMWNTDGVPIYKSVSYSLWPVYLVSLELPPEKRFLSENLIIAGIWCSASKPHPNVYLVPILKELLNLKNGIDVEYFGKDEKQRITCSVLCGTCDAPATASFLNMKSHSGFFSCHLCLIRGAYHESTVFPYEENVPLRNMADYDRHVKQAVKDKIIFQKSVKNEEQYCGIKGPTVLSHIMDDIFSSMAIDSMHALYLGIMRQMMRIWFIDGKYQDKAQLLTQKLLEQAPPDYLQRRPQPVEKLVHWKATEYRSFLFNLSVVLLKDILDPEDYEHYCLFVKGTSLLNTNSISPEDMKESDKLLNQFSKEFESLYSVNDMSHNLHMSLHLCKCVMYLGPLWAISCFKFEDINGRILNLVHGTRYAGLQIRSHIGVITHLPLMINNLREGPVKAYCKKRRHRLRISDVMSPGTFVVGLFSAVTDDFAWVVGMLNKEKCINERSRIMLFHRFQKNSLLYVATSYKRSTRVSSFVTYNSSGVQKHGNILCFVKVVCNCSDTCSCLRKHLAVIKPVPTTQYAAGSVVFNHIFKCDTSSQVDSFFNCDVVSVLDLKCVMFKLQDANSTFLVAPLNDYELE</sequence>
<dbReference type="AlphaFoldDB" id="A0A6P8Y690"/>
<protein>
    <submittedName>
        <fullName evidence="3">Uncharacterized protein LOC117639739</fullName>
    </submittedName>
</protein>
<feature type="region of interest" description="Disordered" evidence="1">
    <location>
        <begin position="229"/>
        <end position="271"/>
    </location>
</feature>
<dbReference type="OrthoDB" id="8184047at2759"/>
<dbReference type="PANTHER" id="PTHR46579:SF1">
    <property type="entry name" value="F5_8 TYPE C DOMAIN-CONTAINING PROTEIN"/>
    <property type="match status" value="1"/>
</dbReference>
<evidence type="ECO:0000256" key="1">
    <source>
        <dbReference type="SAM" id="MobiDB-lite"/>
    </source>
</evidence>
<accession>A0A6P8Y690</accession>
<proteinExistence type="predicted"/>
<reference evidence="3" key="1">
    <citation type="submission" date="2025-08" db="UniProtKB">
        <authorList>
            <consortium name="RefSeq"/>
        </authorList>
    </citation>
    <scope>IDENTIFICATION</scope>
    <source>
        <tissue evidence="3">Total insect</tissue>
    </source>
</reference>
<dbReference type="Proteomes" id="UP000515158">
    <property type="component" value="Unplaced"/>
</dbReference>
<evidence type="ECO:0000313" key="2">
    <source>
        <dbReference type="Proteomes" id="UP000515158"/>
    </source>
</evidence>
<dbReference type="InParanoid" id="A0A6P8Y690"/>
<feature type="region of interest" description="Disordered" evidence="1">
    <location>
        <begin position="1"/>
        <end position="27"/>
    </location>
</feature>
<feature type="compositionally biased region" description="Polar residues" evidence="1">
    <location>
        <begin position="55"/>
        <end position="66"/>
    </location>
</feature>
<feature type="compositionally biased region" description="Acidic residues" evidence="1">
    <location>
        <begin position="242"/>
        <end position="261"/>
    </location>
</feature>
<dbReference type="KEGG" id="tpal:117639739"/>
<dbReference type="RefSeq" id="XP_034231506.1">
    <property type="nucleotide sequence ID" value="XM_034375615.1"/>
</dbReference>
<evidence type="ECO:0000313" key="3">
    <source>
        <dbReference type="RefSeq" id="XP_034231506.1"/>
    </source>
</evidence>